<gene>
    <name evidence="1" type="ORF">Tco_1056077</name>
</gene>
<keyword evidence="2" id="KW-1185">Reference proteome</keyword>
<proteinExistence type="predicted"/>
<evidence type="ECO:0000313" key="1">
    <source>
        <dbReference type="EMBL" id="GJT81735.1"/>
    </source>
</evidence>
<name>A0ABQ5H2Y8_9ASTR</name>
<reference evidence="1" key="2">
    <citation type="submission" date="2022-01" db="EMBL/GenBank/DDBJ databases">
        <authorList>
            <person name="Yamashiro T."/>
            <person name="Shiraishi A."/>
            <person name="Satake H."/>
            <person name="Nakayama K."/>
        </authorList>
    </citation>
    <scope>NUCLEOTIDE SEQUENCE</scope>
</reference>
<sequence length="93" mass="10960">MICSTTRRLFEPLDLGEIAFGKPFIEETGLAYNKEEGAIVFRRNDEKITFKMPHRMKLNKHLDLKDMQHRSYTTIRPKEDIRMNMGKCTTLIV</sequence>
<organism evidence="1 2">
    <name type="scientific">Tanacetum coccineum</name>
    <dbReference type="NCBI Taxonomy" id="301880"/>
    <lineage>
        <taxon>Eukaryota</taxon>
        <taxon>Viridiplantae</taxon>
        <taxon>Streptophyta</taxon>
        <taxon>Embryophyta</taxon>
        <taxon>Tracheophyta</taxon>
        <taxon>Spermatophyta</taxon>
        <taxon>Magnoliopsida</taxon>
        <taxon>eudicotyledons</taxon>
        <taxon>Gunneridae</taxon>
        <taxon>Pentapetalae</taxon>
        <taxon>asterids</taxon>
        <taxon>campanulids</taxon>
        <taxon>Asterales</taxon>
        <taxon>Asteraceae</taxon>
        <taxon>Asteroideae</taxon>
        <taxon>Anthemideae</taxon>
        <taxon>Anthemidinae</taxon>
        <taxon>Tanacetum</taxon>
    </lineage>
</organism>
<dbReference type="EMBL" id="BQNB010019107">
    <property type="protein sequence ID" value="GJT81735.1"/>
    <property type="molecule type" value="Genomic_DNA"/>
</dbReference>
<accession>A0ABQ5H2Y8</accession>
<reference evidence="1" key="1">
    <citation type="journal article" date="2022" name="Int. J. Mol. Sci.">
        <title>Draft Genome of Tanacetum Coccineum: Genomic Comparison of Closely Related Tanacetum-Family Plants.</title>
        <authorList>
            <person name="Yamashiro T."/>
            <person name="Shiraishi A."/>
            <person name="Nakayama K."/>
            <person name="Satake H."/>
        </authorList>
    </citation>
    <scope>NUCLEOTIDE SEQUENCE</scope>
</reference>
<comment type="caution">
    <text evidence="1">The sequence shown here is derived from an EMBL/GenBank/DDBJ whole genome shotgun (WGS) entry which is preliminary data.</text>
</comment>
<dbReference type="Proteomes" id="UP001151760">
    <property type="component" value="Unassembled WGS sequence"/>
</dbReference>
<evidence type="ECO:0000313" key="2">
    <source>
        <dbReference type="Proteomes" id="UP001151760"/>
    </source>
</evidence>
<protein>
    <submittedName>
        <fullName evidence="1">Uncharacterized protein</fullName>
    </submittedName>
</protein>